<evidence type="ECO:0000256" key="1">
    <source>
        <dbReference type="ARBA" id="ARBA00002732"/>
    </source>
</evidence>
<keyword evidence="8" id="KW-0256">Endoplasmic reticulum</keyword>
<keyword evidence="12" id="KW-0961">Cell wall biogenesis/degradation</keyword>
<dbReference type="EMBL" id="LT598464">
    <property type="protein sequence ID" value="SCU80046.1"/>
    <property type="molecule type" value="Genomic_DNA"/>
</dbReference>
<dbReference type="STRING" id="1230905.A0A1G4ISX9"/>
<evidence type="ECO:0000256" key="9">
    <source>
        <dbReference type="ARBA" id="ARBA00022927"/>
    </source>
</evidence>
<feature type="transmembrane region" description="Helical" evidence="13">
    <location>
        <begin position="266"/>
        <end position="286"/>
    </location>
</feature>
<dbReference type="GO" id="GO:0005789">
    <property type="term" value="C:endoplasmic reticulum membrane"/>
    <property type="evidence" value="ECO:0007669"/>
    <property type="project" value="UniProtKB-SubCell"/>
</dbReference>
<dbReference type="GO" id="GO:0015031">
    <property type="term" value="P:protein transport"/>
    <property type="evidence" value="ECO:0007669"/>
    <property type="project" value="UniProtKB-KW"/>
</dbReference>
<reference evidence="14 15" key="1">
    <citation type="submission" date="2016-03" db="EMBL/GenBank/DDBJ databases">
        <authorList>
            <person name="Devillers H."/>
        </authorList>
    </citation>
    <scope>NUCLEOTIDE SEQUENCE [LARGE SCALE GENOMIC DNA]</scope>
    <source>
        <strain evidence="14">CBS 11717</strain>
    </source>
</reference>
<accession>A0A1G4ISX9</accession>
<proteinExistence type="inferred from homology"/>
<feature type="transmembrane region" description="Helical" evidence="13">
    <location>
        <begin position="98"/>
        <end position="115"/>
    </location>
</feature>
<feature type="transmembrane region" description="Helical" evidence="13">
    <location>
        <begin position="165"/>
        <end position="186"/>
    </location>
</feature>
<feature type="transmembrane region" description="Helical" evidence="13">
    <location>
        <begin position="62"/>
        <end position="86"/>
    </location>
</feature>
<evidence type="ECO:0000256" key="4">
    <source>
        <dbReference type="ARBA" id="ARBA00011864"/>
    </source>
</evidence>
<organism evidence="14 15">
    <name type="scientific">Lachancea mirantina</name>
    <dbReference type="NCBI Taxonomy" id="1230905"/>
    <lineage>
        <taxon>Eukaryota</taxon>
        <taxon>Fungi</taxon>
        <taxon>Dikarya</taxon>
        <taxon>Ascomycota</taxon>
        <taxon>Saccharomycotina</taxon>
        <taxon>Saccharomycetes</taxon>
        <taxon>Saccharomycetales</taxon>
        <taxon>Saccharomycetaceae</taxon>
        <taxon>Lachancea</taxon>
    </lineage>
</organism>
<comment type="subunit">
    <text evidence="4">Interacts with CHS3.</text>
</comment>
<dbReference type="PANTHER" id="PTHR35329">
    <property type="entry name" value="CHITIN SYNTHASE EXPORT CHAPERONE"/>
    <property type="match status" value="1"/>
</dbReference>
<feature type="transmembrane region" description="Helical" evidence="13">
    <location>
        <begin position="206"/>
        <end position="228"/>
    </location>
</feature>
<evidence type="ECO:0000256" key="7">
    <source>
        <dbReference type="ARBA" id="ARBA00022692"/>
    </source>
</evidence>
<dbReference type="OrthoDB" id="2189463at2759"/>
<keyword evidence="7 13" id="KW-0812">Transmembrane</keyword>
<evidence type="ECO:0000313" key="14">
    <source>
        <dbReference type="EMBL" id="SCU80046.1"/>
    </source>
</evidence>
<evidence type="ECO:0000256" key="5">
    <source>
        <dbReference type="ARBA" id="ARBA00018354"/>
    </source>
</evidence>
<feature type="transmembrane region" description="Helical" evidence="13">
    <location>
        <begin position="127"/>
        <end position="153"/>
    </location>
</feature>
<dbReference type="GO" id="GO:0006457">
    <property type="term" value="P:protein folding"/>
    <property type="evidence" value="ECO:0007669"/>
    <property type="project" value="TreeGrafter"/>
</dbReference>
<gene>
    <name evidence="14" type="ORF">LAMI_0B00606G</name>
</gene>
<dbReference type="PANTHER" id="PTHR35329:SF2">
    <property type="entry name" value="CHITIN SYNTHASE EXPORT CHAPERONE"/>
    <property type="match status" value="1"/>
</dbReference>
<sequence>MGFGDFVQICSRTPLPLCSVVKSKKHLLLSTGEKINDFDPGSLTVGILPQCYARSIEVANTVVFQIGNAFVNIGALGVILFMIYSIRRKYTAIGRSEYAFFFELCLVLIVFTLVVDCGVSPPGSGSYPFFVAVQIALASACSWVLAVIGFLGFRLWEDGTHRSMLLVRGTAFVGFAVSFLVALFTFNSWSHSSQYNTTNAVGLFVVMYVLNALAVLLFIICQLFVSLFIIGNAWAAGSTLLGVFFLAAGQVITYGFSNAICKSVKHYLDGLFFGSICNIFALMMVYKTWDMTTDDDLEFSVSVNNEKDILYSNESF</sequence>
<keyword evidence="15" id="KW-1185">Reference proteome</keyword>
<evidence type="ECO:0000256" key="6">
    <source>
        <dbReference type="ARBA" id="ARBA00022448"/>
    </source>
</evidence>
<protein>
    <recommendedName>
        <fullName evidence="5">Chitin synthase export chaperone</fullName>
    </recommendedName>
</protein>
<keyword evidence="11 13" id="KW-0472">Membrane</keyword>
<evidence type="ECO:0000256" key="13">
    <source>
        <dbReference type="SAM" id="Phobius"/>
    </source>
</evidence>
<comment type="similarity">
    <text evidence="3">Belongs to the CHS7 family.</text>
</comment>
<keyword evidence="10 13" id="KW-1133">Transmembrane helix</keyword>
<dbReference type="Pfam" id="PF12271">
    <property type="entry name" value="Chs7"/>
    <property type="match status" value="1"/>
</dbReference>
<evidence type="ECO:0000256" key="8">
    <source>
        <dbReference type="ARBA" id="ARBA00022824"/>
    </source>
</evidence>
<evidence type="ECO:0000313" key="15">
    <source>
        <dbReference type="Proteomes" id="UP000191024"/>
    </source>
</evidence>
<dbReference type="AlphaFoldDB" id="A0A1G4ISX9"/>
<dbReference type="Proteomes" id="UP000191024">
    <property type="component" value="Chromosome B"/>
</dbReference>
<evidence type="ECO:0000256" key="2">
    <source>
        <dbReference type="ARBA" id="ARBA00004477"/>
    </source>
</evidence>
<dbReference type="InterPro" id="IPR022057">
    <property type="entry name" value="Chs7"/>
</dbReference>
<evidence type="ECO:0000256" key="11">
    <source>
        <dbReference type="ARBA" id="ARBA00023136"/>
    </source>
</evidence>
<comment type="subcellular location">
    <subcellularLocation>
        <location evidence="2">Endoplasmic reticulum membrane</location>
        <topology evidence="2">Multi-pass membrane protein</topology>
    </subcellularLocation>
</comment>
<comment type="function">
    <text evidence="1">Chaperone required for the export of the chitin synthase CHS3 from the endoplasmic reticulum.</text>
</comment>
<feature type="transmembrane region" description="Helical" evidence="13">
    <location>
        <begin position="240"/>
        <end position="260"/>
    </location>
</feature>
<dbReference type="GO" id="GO:0051082">
    <property type="term" value="F:unfolded protein binding"/>
    <property type="evidence" value="ECO:0007669"/>
    <property type="project" value="TreeGrafter"/>
</dbReference>
<dbReference type="GO" id="GO:0071555">
    <property type="term" value="P:cell wall organization"/>
    <property type="evidence" value="ECO:0007669"/>
    <property type="project" value="UniProtKB-KW"/>
</dbReference>
<keyword evidence="9" id="KW-0653">Protein transport</keyword>
<name>A0A1G4ISX9_9SACH</name>
<evidence type="ECO:0000256" key="10">
    <source>
        <dbReference type="ARBA" id="ARBA00022989"/>
    </source>
</evidence>
<evidence type="ECO:0000256" key="12">
    <source>
        <dbReference type="ARBA" id="ARBA00023316"/>
    </source>
</evidence>
<evidence type="ECO:0000256" key="3">
    <source>
        <dbReference type="ARBA" id="ARBA00009274"/>
    </source>
</evidence>
<keyword evidence="6" id="KW-0813">Transport</keyword>